<dbReference type="InterPro" id="IPR018305">
    <property type="entry name" value="Ribosomal_m50"/>
</dbReference>
<feature type="region of interest" description="Disordered" evidence="7">
    <location>
        <begin position="242"/>
        <end position="268"/>
    </location>
</feature>
<dbReference type="Proteomes" id="UP001610432">
    <property type="component" value="Unassembled WGS sequence"/>
</dbReference>
<evidence type="ECO:0000313" key="9">
    <source>
        <dbReference type="Proteomes" id="UP001610432"/>
    </source>
</evidence>
<evidence type="ECO:0000256" key="7">
    <source>
        <dbReference type="SAM" id="MobiDB-lite"/>
    </source>
</evidence>
<keyword evidence="3" id="KW-0689">Ribosomal protein</keyword>
<evidence type="ECO:0000313" key="8">
    <source>
        <dbReference type="EMBL" id="KAL2860908.1"/>
    </source>
</evidence>
<sequence>MRTSLRQVNLDVIRLQGSRFLYVCSVCRQEARPRPFVARQFLRNASDATPITERVRRKLWGTDNPPGLKDPYGGEGVFEKKFKRGQSAPQEDESAEVTRAAGTENAVVEDALPEETPYEPATTWEGLQRVGHLGRWSDLPPSEADAYNSFSSNRRLTKLGHVSLAAHQTAVELCLMHLLKKPLTSICDVAEHEKPVFKLIWNCKIQPKSNTEWDSALVYPDKETEDALIYIFEQIGGAQQAAPEANAAAEDAEAAELEDTQDRDSAQEPRSIPFFGYKYAKDRGFLALSLNDPVTKFAFLKRFSQLTGQYFPDPILHSISSVGQVIDHIKTELKPKPKKLADHLVGDDSLQSLPNVKVFVKKQKPWHKDEELGRKKLIDAELRERGLVE</sequence>
<keyword evidence="9" id="KW-1185">Reference proteome</keyword>
<accession>A0ABR4LBN5</accession>
<gene>
    <name evidence="8" type="ORF">BJX67DRAFT_386230</name>
</gene>
<evidence type="ECO:0000256" key="6">
    <source>
        <dbReference type="ARBA" id="ARBA00035183"/>
    </source>
</evidence>
<dbReference type="RefSeq" id="XP_070880802.1">
    <property type="nucleotide sequence ID" value="XM_071034025.1"/>
</dbReference>
<protein>
    <recommendedName>
        <fullName evidence="6">Large ribosomal subunit protein mL50</fullName>
    </recommendedName>
</protein>
<comment type="similarity">
    <text evidence="2">Belongs to the mitochondrion-specific ribosomal protein mL50 family.</text>
</comment>
<evidence type="ECO:0000256" key="4">
    <source>
        <dbReference type="ARBA" id="ARBA00023128"/>
    </source>
</evidence>
<keyword evidence="5" id="KW-0687">Ribonucleoprotein</keyword>
<evidence type="ECO:0000256" key="5">
    <source>
        <dbReference type="ARBA" id="ARBA00023274"/>
    </source>
</evidence>
<evidence type="ECO:0000256" key="2">
    <source>
        <dbReference type="ARBA" id="ARBA00008860"/>
    </source>
</evidence>
<organism evidence="8 9">
    <name type="scientific">Aspergillus lucknowensis</name>
    <dbReference type="NCBI Taxonomy" id="176173"/>
    <lineage>
        <taxon>Eukaryota</taxon>
        <taxon>Fungi</taxon>
        <taxon>Dikarya</taxon>
        <taxon>Ascomycota</taxon>
        <taxon>Pezizomycotina</taxon>
        <taxon>Eurotiomycetes</taxon>
        <taxon>Eurotiomycetidae</taxon>
        <taxon>Eurotiales</taxon>
        <taxon>Aspergillaceae</taxon>
        <taxon>Aspergillus</taxon>
        <taxon>Aspergillus subgen. Nidulantes</taxon>
    </lineage>
</organism>
<dbReference type="EMBL" id="JBFXLQ010000081">
    <property type="protein sequence ID" value="KAL2860908.1"/>
    <property type="molecule type" value="Genomic_DNA"/>
</dbReference>
<comment type="caution">
    <text evidence="8">The sequence shown here is derived from an EMBL/GenBank/DDBJ whole genome shotgun (WGS) entry which is preliminary data.</text>
</comment>
<dbReference type="Pfam" id="PF10501">
    <property type="entry name" value="Ribosomal_L50"/>
    <property type="match status" value="1"/>
</dbReference>
<keyword evidence="4" id="KW-0496">Mitochondrion</keyword>
<comment type="subcellular location">
    <subcellularLocation>
        <location evidence="1">Mitochondrion</location>
    </subcellularLocation>
</comment>
<dbReference type="GeneID" id="98149097"/>
<reference evidence="8 9" key="1">
    <citation type="submission" date="2024-07" db="EMBL/GenBank/DDBJ databases">
        <title>Section-level genome sequencing and comparative genomics of Aspergillus sections Usti and Cavernicolus.</title>
        <authorList>
            <consortium name="Lawrence Berkeley National Laboratory"/>
            <person name="Nybo J.L."/>
            <person name="Vesth T.C."/>
            <person name="Theobald S."/>
            <person name="Frisvad J.C."/>
            <person name="Larsen T.O."/>
            <person name="Kjaerboelling I."/>
            <person name="Rothschild-Mancinelli K."/>
            <person name="Lyhne E.K."/>
            <person name="Kogle M.E."/>
            <person name="Barry K."/>
            <person name="Clum A."/>
            <person name="Na H."/>
            <person name="Ledsgaard L."/>
            <person name="Lin J."/>
            <person name="Lipzen A."/>
            <person name="Kuo A."/>
            <person name="Riley R."/>
            <person name="Mondo S."/>
            <person name="Labutti K."/>
            <person name="Haridas S."/>
            <person name="Pangalinan J."/>
            <person name="Salamov A.A."/>
            <person name="Simmons B.A."/>
            <person name="Magnuson J.K."/>
            <person name="Chen J."/>
            <person name="Drula E."/>
            <person name="Henrissat B."/>
            <person name="Wiebenga A."/>
            <person name="Lubbers R.J."/>
            <person name="Gomes A.C."/>
            <person name="Macurrencykelacurrency M.R."/>
            <person name="Stajich J."/>
            <person name="Grigoriev I.V."/>
            <person name="Mortensen U.H."/>
            <person name="De Vries R.P."/>
            <person name="Baker S.E."/>
            <person name="Andersen M.R."/>
        </authorList>
    </citation>
    <scope>NUCLEOTIDE SEQUENCE [LARGE SCALE GENOMIC DNA]</scope>
    <source>
        <strain evidence="8 9">CBS 449.75</strain>
    </source>
</reference>
<proteinExistence type="inferred from homology"/>
<name>A0ABR4LBN5_9EURO</name>
<evidence type="ECO:0000256" key="1">
    <source>
        <dbReference type="ARBA" id="ARBA00004173"/>
    </source>
</evidence>
<evidence type="ECO:0000256" key="3">
    <source>
        <dbReference type="ARBA" id="ARBA00022980"/>
    </source>
</evidence>
<feature type="compositionally biased region" description="Acidic residues" evidence="7">
    <location>
        <begin position="250"/>
        <end position="259"/>
    </location>
</feature>